<keyword evidence="5" id="KW-0472">Membrane</keyword>
<evidence type="ECO:0000256" key="5">
    <source>
        <dbReference type="SAM" id="Phobius"/>
    </source>
</evidence>
<feature type="transmembrane region" description="Helical" evidence="5">
    <location>
        <begin position="60"/>
        <end position="78"/>
    </location>
</feature>
<dbReference type="Gene3D" id="3.30.70.890">
    <property type="entry name" value="GHMP kinase, C-terminal domain"/>
    <property type="match status" value="1"/>
</dbReference>
<sequence length="208" mass="22471">MSHTCVGLWEKGAMAYSSFVVDTPEVNQISMKAHVKNCSQAAALVSAILRGDARLLGSTLIAWMFLTKGFLSHIFLAFRRGSKALFIILVPVQPLNARACSSREVENETILTSTNVPSESDKIVEPKRGPLIPGMLSVKLISERHGAFGCMISGAGPTTVAITDSEEEGHRKGARIVEESLADGKLKAAAHMQKLDREGARVVESRKL</sequence>
<gene>
    <name evidence="7" type="ORF">R1sor_000555</name>
</gene>
<evidence type="ECO:0000256" key="1">
    <source>
        <dbReference type="ARBA" id="ARBA00022679"/>
    </source>
</evidence>
<dbReference type="PANTHER" id="PTHR20861">
    <property type="entry name" value="HOMOSERINE/4-DIPHOSPHOCYTIDYL-2-C-METHYL-D-ERYTHRITOL KINASE"/>
    <property type="match status" value="1"/>
</dbReference>
<evidence type="ECO:0000313" key="8">
    <source>
        <dbReference type="Proteomes" id="UP001633002"/>
    </source>
</evidence>
<keyword evidence="4" id="KW-0067">ATP-binding</keyword>
<dbReference type="GO" id="GO:0005524">
    <property type="term" value="F:ATP binding"/>
    <property type="evidence" value="ECO:0007669"/>
    <property type="project" value="UniProtKB-KW"/>
</dbReference>
<dbReference type="Pfam" id="PF08544">
    <property type="entry name" value="GHMP_kinases_C"/>
    <property type="match status" value="1"/>
</dbReference>
<proteinExistence type="predicted"/>
<keyword evidence="1" id="KW-0808">Transferase</keyword>
<protein>
    <recommendedName>
        <fullName evidence="6">GHMP kinase C-terminal domain-containing protein</fullName>
    </recommendedName>
</protein>
<keyword evidence="3" id="KW-0418">Kinase</keyword>
<reference evidence="7 8" key="1">
    <citation type="submission" date="2024-09" db="EMBL/GenBank/DDBJ databases">
        <title>Chromosome-scale assembly of Riccia sorocarpa.</title>
        <authorList>
            <person name="Paukszto L."/>
        </authorList>
    </citation>
    <scope>NUCLEOTIDE SEQUENCE [LARGE SCALE GENOMIC DNA]</scope>
    <source>
        <strain evidence="7">LP-2024</strain>
        <tissue evidence="7">Aerial parts of the thallus</tissue>
    </source>
</reference>
<keyword evidence="8" id="KW-1185">Reference proteome</keyword>
<comment type="caution">
    <text evidence="7">The sequence shown here is derived from an EMBL/GenBank/DDBJ whole genome shotgun (WGS) entry which is preliminary data.</text>
</comment>
<name>A0ABD3GTG5_9MARC</name>
<accession>A0ABD3GTG5</accession>
<dbReference type="InterPro" id="IPR036554">
    <property type="entry name" value="GHMP_kinase_C_sf"/>
</dbReference>
<dbReference type="InterPro" id="IPR013750">
    <property type="entry name" value="GHMP_kinase_C_dom"/>
</dbReference>
<organism evidence="7 8">
    <name type="scientific">Riccia sorocarpa</name>
    <dbReference type="NCBI Taxonomy" id="122646"/>
    <lineage>
        <taxon>Eukaryota</taxon>
        <taxon>Viridiplantae</taxon>
        <taxon>Streptophyta</taxon>
        <taxon>Embryophyta</taxon>
        <taxon>Marchantiophyta</taxon>
        <taxon>Marchantiopsida</taxon>
        <taxon>Marchantiidae</taxon>
        <taxon>Marchantiales</taxon>
        <taxon>Ricciaceae</taxon>
        <taxon>Riccia</taxon>
    </lineage>
</organism>
<keyword evidence="2" id="KW-0547">Nucleotide-binding</keyword>
<dbReference type="Proteomes" id="UP001633002">
    <property type="component" value="Unassembled WGS sequence"/>
</dbReference>
<dbReference type="SUPFAM" id="SSF55060">
    <property type="entry name" value="GHMP Kinase, C-terminal domain"/>
    <property type="match status" value="1"/>
</dbReference>
<dbReference type="PANTHER" id="PTHR20861:SF1">
    <property type="entry name" value="HOMOSERINE KINASE"/>
    <property type="match status" value="1"/>
</dbReference>
<evidence type="ECO:0000259" key="6">
    <source>
        <dbReference type="Pfam" id="PF08544"/>
    </source>
</evidence>
<dbReference type="AlphaFoldDB" id="A0ABD3GTG5"/>
<keyword evidence="5" id="KW-1133">Transmembrane helix</keyword>
<evidence type="ECO:0000256" key="4">
    <source>
        <dbReference type="ARBA" id="ARBA00022840"/>
    </source>
</evidence>
<evidence type="ECO:0000256" key="2">
    <source>
        <dbReference type="ARBA" id="ARBA00022741"/>
    </source>
</evidence>
<evidence type="ECO:0000256" key="3">
    <source>
        <dbReference type="ARBA" id="ARBA00022777"/>
    </source>
</evidence>
<dbReference type="GO" id="GO:0016301">
    <property type="term" value="F:kinase activity"/>
    <property type="evidence" value="ECO:0007669"/>
    <property type="project" value="UniProtKB-KW"/>
</dbReference>
<evidence type="ECO:0000313" key="7">
    <source>
        <dbReference type="EMBL" id="KAL3682533.1"/>
    </source>
</evidence>
<keyword evidence="5" id="KW-0812">Transmembrane</keyword>
<dbReference type="EMBL" id="JBJQOH010000006">
    <property type="protein sequence ID" value="KAL3682533.1"/>
    <property type="molecule type" value="Genomic_DNA"/>
</dbReference>
<feature type="domain" description="GHMP kinase C-terminal" evidence="6">
    <location>
        <begin position="124"/>
        <end position="170"/>
    </location>
</feature>